<dbReference type="InterPro" id="IPR036188">
    <property type="entry name" value="FAD/NAD-bd_sf"/>
</dbReference>
<feature type="domain" description="FAD/NAD(P)-binding" evidence="4">
    <location>
        <begin position="168"/>
        <end position="418"/>
    </location>
</feature>
<dbReference type="PRINTS" id="PR00368">
    <property type="entry name" value="FADPNR"/>
</dbReference>
<dbReference type="Gene3D" id="3.10.20.440">
    <property type="entry name" value="2Fe-2S iron-sulphur cluster binding domain, sarcosine oxidase, alpha subunit, N-terminal domain"/>
    <property type="match status" value="1"/>
</dbReference>
<comment type="caution">
    <text evidence="7">The sequence shown here is derived from an EMBL/GenBank/DDBJ whole genome shotgun (WGS) entry which is preliminary data.</text>
</comment>
<feature type="domain" description="GCVT N-terminal" evidence="3">
    <location>
        <begin position="566"/>
        <end position="828"/>
    </location>
</feature>
<dbReference type="InterPro" id="IPR041854">
    <property type="entry name" value="BFD-like_2Fe2S-bd_dom_sf"/>
</dbReference>
<dbReference type="InterPro" id="IPR042204">
    <property type="entry name" value="2Fe-2S-bd_N"/>
</dbReference>
<sequence>MTARRLPTGGTINRDRPLRFTFDGKDYVGFAGDTIASALIAANQRIIGRSFKYHRPRGFFAAGSEEPNGVVDVMVDGRLSPNERATMVALREGMVVRSVNASPTAEADRKSFLDRFSRFIPSAFYYKTFIFPNWHLYDGSIRAMAGLGTIDPDWRKDAPSRQINQSVDLLVVGMGPAGLAAALAATGEGKQVMLVDERSEAGGAARHHDAEVTIDGLTVSDWIEQTVAILGERGALLLTNTTAFGIYDHGLVALNQRHGDGQPDTLWRVRPRETVLATGAIERPLPFAENDLPGILSVDAALFYLKRKAILVGETIVLATNNSATDGAALALAEAGASVTLIDQRSQRPVLSHPRIRLFSGRRITAAKGKRAVGAAILDDGTEIACDCLLVSGGYTPTVHLYSQAKGKLTFDERLQAFVPEATIDGIRVVGAAAGAMTLAEILKDRTISATTPYEMETAWPEAGKKGRIWIDYQHDVTAKDVELAARENFISVEHLKRYTTLGMANDQGKTSNMNGLALMAAITGRSIAETGTTTYRPPFTPVSLQSFAGSRSGPLFNPVRRLPLEQQHRADGAVFLEYGGWLRPAYFGKGVPDEEIRREVLAARQSVALFDGSTLGKIEVIGPQAAEFLDFMFYNTVSTLKPGRCRYVFMLTETGVVYDDGVVVRLSDNHFVVSCSTSHVAGVHAALEDWRQDRFDRKKIFIHNATPNWATLTVTGPRSRDLIDASGIKADLDDASLPHMAITDGYFGADAVRVARVSFTGDRSYEISIRADRAETLWGHLKQVGRGFDACLMGSEALLLLRAEKGYLIVGKDTDGLTRPSDLGLDGPLKNKTVEFVGRRSLMMEAARDENRQQFVGLEVADGGEMLPAGAHSVERLSGRHRSTGYVTSSYMSPTLGKPIALGLVERGLSRMGEIIDIRHFGTMRKARIVTPCFLDPKGERLHA</sequence>
<reference evidence="7" key="1">
    <citation type="journal article" date="2015" name="Int. J. Syst. Evol. Microbiol.">
        <title>Rhizobium alvei sp. nov., isolated from a freshwater river.</title>
        <authorList>
            <person name="Sheu S.Y."/>
            <person name="Huang H.W."/>
            <person name="Young C.C."/>
            <person name="Chen W.M."/>
        </authorList>
    </citation>
    <scope>NUCLEOTIDE SEQUENCE</scope>
    <source>
        <strain evidence="7">TNR-22</strain>
    </source>
</reference>
<dbReference type="InterPro" id="IPR013977">
    <property type="entry name" value="GcvT_C"/>
</dbReference>
<keyword evidence="2" id="KW-0560">Oxidoreductase</keyword>
<dbReference type="Pfam" id="PF01571">
    <property type="entry name" value="GCV_T"/>
    <property type="match status" value="1"/>
</dbReference>
<proteinExistence type="inferred from homology"/>
<dbReference type="SUPFAM" id="SSF103025">
    <property type="entry name" value="Folate-binding domain"/>
    <property type="match status" value="1"/>
</dbReference>
<evidence type="ECO:0000259" key="5">
    <source>
        <dbReference type="Pfam" id="PF08669"/>
    </source>
</evidence>
<dbReference type="Pfam" id="PF13510">
    <property type="entry name" value="Fer2_4"/>
    <property type="match status" value="1"/>
</dbReference>
<gene>
    <name evidence="7" type="ORF">Q4481_01020</name>
</gene>
<dbReference type="Proteomes" id="UP001174932">
    <property type="component" value="Unassembled WGS sequence"/>
</dbReference>
<accession>A0ABT8YGW4</accession>
<reference evidence="7" key="2">
    <citation type="submission" date="2023-07" db="EMBL/GenBank/DDBJ databases">
        <authorList>
            <person name="Shen H."/>
        </authorList>
    </citation>
    <scope>NUCLEOTIDE SEQUENCE</scope>
    <source>
        <strain evidence="7">TNR-22</strain>
    </source>
</reference>
<dbReference type="Pfam" id="PF07992">
    <property type="entry name" value="Pyr_redox_2"/>
    <property type="match status" value="1"/>
</dbReference>
<dbReference type="PANTHER" id="PTHR43757:SF2">
    <property type="entry name" value="AMINOMETHYLTRANSFERASE, MITOCHONDRIAL"/>
    <property type="match status" value="1"/>
</dbReference>
<dbReference type="PANTHER" id="PTHR43757">
    <property type="entry name" value="AMINOMETHYLTRANSFERASE"/>
    <property type="match status" value="1"/>
</dbReference>
<feature type="domain" description="SoxA A3" evidence="6">
    <location>
        <begin position="466"/>
        <end position="550"/>
    </location>
</feature>
<evidence type="ECO:0000313" key="7">
    <source>
        <dbReference type="EMBL" id="MDO6962514.1"/>
    </source>
</evidence>
<dbReference type="Gene3D" id="3.30.1360.120">
    <property type="entry name" value="Probable tRNA modification gtpase trme, domain 1"/>
    <property type="match status" value="1"/>
</dbReference>
<dbReference type="SUPFAM" id="SSF51905">
    <property type="entry name" value="FAD/NAD(P)-binding domain"/>
    <property type="match status" value="1"/>
</dbReference>
<dbReference type="Pfam" id="PF08669">
    <property type="entry name" value="GCV_T_C"/>
    <property type="match status" value="1"/>
</dbReference>
<dbReference type="RefSeq" id="WP_304374362.1">
    <property type="nucleotide sequence ID" value="NZ_JAUOZU010000001.1"/>
</dbReference>
<comment type="similarity">
    <text evidence="1">Belongs to the GcvT family.</text>
</comment>
<dbReference type="SUPFAM" id="SSF101790">
    <property type="entry name" value="Aminomethyltransferase beta-barrel domain"/>
    <property type="match status" value="1"/>
</dbReference>
<feature type="domain" description="Aminomethyltransferase C-terminal" evidence="5">
    <location>
        <begin position="855"/>
        <end position="937"/>
    </location>
</feature>
<dbReference type="InterPro" id="IPR041117">
    <property type="entry name" value="SoxA_A3"/>
</dbReference>
<keyword evidence="8" id="KW-1185">Reference proteome</keyword>
<evidence type="ECO:0000259" key="6">
    <source>
        <dbReference type="Pfam" id="PF17806"/>
    </source>
</evidence>
<protein>
    <submittedName>
        <fullName evidence="7">2Fe-2S iron-sulfur cluster-binding protein</fullName>
    </submittedName>
</protein>
<evidence type="ECO:0000259" key="3">
    <source>
        <dbReference type="Pfam" id="PF01571"/>
    </source>
</evidence>
<dbReference type="InterPro" id="IPR029043">
    <property type="entry name" value="GcvT/YgfZ_C"/>
</dbReference>
<evidence type="ECO:0000256" key="2">
    <source>
        <dbReference type="ARBA" id="ARBA00023002"/>
    </source>
</evidence>
<dbReference type="InterPro" id="IPR028896">
    <property type="entry name" value="GcvT/YgfZ/DmdA"/>
</dbReference>
<dbReference type="PRINTS" id="PR00411">
    <property type="entry name" value="PNDRDTASEI"/>
</dbReference>
<organism evidence="7 8">
    <name type="scientific">Rhizobium alvei</name>
    <dbReference type="NCBI Taxonomy" id="1132659"/>
    <lineage>
        <taxon>Bacteria</taxon>
        <taxon>Pseudomonadati</taxon>
        <taxon>Pseudomonadota</taxon>
        <taxon>Alphaproteobacteria</taxon>
        <taxon>Hyphomicrobiales</taxon>
        <taxon>Rhizobiaceae</taxon>
        <taxon>Rhizobium/Agrobacterium group</taxon>
        <taxon>Rhizobium</taxon>
    </lineage>
</organism>
<dbReference type="Gene3D" id="1.10.10.1100">
    <property type="entry name" value="BFD-like [2Fe-2S]-binding domain"/>
    <property type="match status" value="1"/>
</dbReference>
<dbReference type="EMBL" id="JAUOZU010000001">
    <property type="protein sequence ID" value="MDO6962514.1"/>
    <property type="molecule type" value="Genomic_DNA"/>
</dbReference>
<evidence type="ECO:0000256" key="1">
    <source>
        <dbReference type="ARBA" id="ARBA00008609"/>
    </source>
</evidence>
<dbReference type="InterPro" id="IPR023753">
    <property type="entry name" value="FAD/NAD-binding_dom"/>
</dbReference>
<dbReference type="Gene3D" id="3.50.50.60">
    <property type="entry name" value="FAD/NAD(P)-binding domain"/>
    <property type="match status" value="1"/>
</dbReference>
<evidence type="ECO:0000259" key="4">
    <source>
        <dbReference type="Pfam" id="PF07992"/>
    </source>
</evidence>
<dbReference type="InterPro" id="IPR027266">
    <property type="entry name" value="TrmE/GcvT-like"/>
</dbReference>
<name>A0ABT8YGW4_9HYPH</name>
<dbReference type="InterPro" id="IPR006222">
    <property type="entry name" value="GCVT_N"/>
</dbReference>
<evidence type="ECO:0000313" key="8">
    <source>
        <dbReference type="Proteomes" id="UP001174932"/>
    </source>
</evidence>
<dbReference type="Pfam" id="PF17806">
    <property type="entry name" value="SO_alpha_A3"/>
    <property type="match status" value="1"/>
</dbReference>